<gene>
    <name evidence="1" type="ORF">RHGRI_036965</name>
</gene>
<dbReference type="Proteomes" id="UP000823749">
    <property type="component" value="Chromosome 13"/>
</dbReference>
<evidence type="ECO:0000313" key="1">
    <source>
        <dbReference type="EMBL" id="KAG5516096.1"/>
    </source>
</evidence>
<proteinExistence type="predicted"/>
<dbReference type="GO" id="GO:0006401">
    <property type="term" value="P:RNA catabolic process"/>
    <property type="evidence" value="ECO:0007669"/>
    <property type="project" value="InterPro"/>
</dbReference>
<keyword evidence="2" id="KW-1185">Reference proteome</keyword>
<protein>
    <submittedName>
        <fullName evidence="1">Uncharacterized protein</fullName>
    </submittedName>
</protein>
<organism evidence="1 2">
    <name type="scientific">Rhododendron griersonianum</name>
    <dbReference type="NCBI Taxonomy" id="479676"/>
    <lineage>
        <taxon>Eukaryota</taxon>
        <taxon>Viridiplantae</taxon>
        <taxon>Streptophyta</taxon>
        <taxon>Embryophyta</taxon>
        <taxon>Tracheophyta</taxon>
        <taxon>Spermatophyta</taxon>
        <taxon>Magnoliopsida</taxon>
        <taxon>eudicotyledons</taxon>
        <taxon>Gunneridae</taxon>
        <taxon>Pentapetalae</taxon>
        <taxon>asterids</taxon>
        <taxon>Ericales</taxon>
        <taxon>Ericaceae</taxon>
        <taxon>Ericoideae</taxon>
        <taxon>Rhodoreae</taxon>
        <taxon>Rhododendron</taxon>
    </lineage>
</organism>
<dbReference type="EMBL" id="JACTNZ010000013">
    <property type="protein sequence ID" value="KAG5516096.1"/>
    <property type="molecule type" value="Genomic_DNA"/>
</dbReference>
<dbReference type="PANTHER" id="PTHR47204">
    <property type="entry name" value="OS02G0168900 PROTEIN"/>
    <property type="match status" value="1"/>
</dbReference>
<name>A0AAV6HUA9_9ERIC</name>
<dbReference type="CDD" id="cd09271">
    <property type="entry name" value="RNase_H2-C"/>
    <property type="match status" value="1"/>
</dbReference>
<dbReference type="InterPro" id="IPR013924">
    <property type="entry name" value="RNase_H2_suC"/>
</dbReference>
<dbReference type="AlphaFoldDB" id="A0AAV6HUA9"/>
<accession>A0AAV6HUA9</accession>
<sequence>MDRDGNGQGSCAMGAFGSIDLSRFNDSTAVDLKGQVHQLPCCIKYDGPSSVSHYFKPKSTAGIEVDGLKMEEAYFRGRKLQGTTVHLPQGYSGFVIGKKGLGKRKASDQSEEISNSWEMKAKFQSITFWNHDSLPSQDDAFVRSFHWLTVTKAVSFCLICVLKKKRIKFDQSLVALSLVTWLKMLKFLPSQCHCLWESLRSKCPIHGFEFQRKQQMAYITNYRNKDHVKVSRACYC</sequence>
<evidence type="ECO:0000313" key="2">
    <source>
        <dbReference type="Proteomes" id="UP000823749"/>
    </source>
</evidence>
<dbReference type="PANTHER" id="PTHR47204:SF1">
    <property type="entry name" value="RIBONUCLEASE H2 SUBUNIT C"/>
    <property type="match status" value="1"/>
</dbReference>
<reference evidence="1 2" key="1">
    <citation type="submission" date="2020-08" db="EMBL/GenBank/DDBJ databases">
        <title>Plant Genome Project.</title>
        <authorList>
            <person name="Zhang R.-G."/>
        </authorList>
    </citation>
    <scope>NUCLEOTIDE SEQUENCE [LARGE SCALE GENOMIC DNA]</scope>
    <source>
        <strain evidence="1">WSP0</strain>
        <tissue evidence="1">Leaf</tissue>
    </source>
</reference>
<dbReference type="GO" id="GO:0032299">
    <property type="term" value="C:ribonuclease H2 complex"/>
    <property type="evidence" value="ECO:0007669"/>
    <property type="project" value="InterPro"/>
</dbReference>
<dbReference type="Gene3D" id="2.40.128.680">
    <property type="match status" value="1"/>
</dbReference>
<dbReference type="Pfam" id="PF08615">
    <property type="entry name" value="RNase_H2_suC"/>
    <property type="match status" value="1"/>
</dbReference>
<comment type="caution">
    <text evidence="1">The sequence shown here is derived from an EMBL/GenBank/DDBJ whole genome shotgun (WGS) entry which is preliminary data.</text>
</comment>